<name>A0ABQ9VLD0_SAGOE</name>
<dbReference type="EMBL" id="JASSZA010000005">
    <property type="protein sequence ID" value="KAK2110037.1"/>
    <property type="molecule type" value="Genomic_DNA"/>
</dbReference>
<dbReference type="PANTHER" id="PTHR24012">
    <property type="entry name" value="RNA BINDING PROTEIN"/>
    <property type="match status" value="1"/>
</dbReference>
<dbReference type="Gene3D" id="3.30.70.330">
    <property type="match status" value="2"/>
</dbReference>
<dbReference type="InterPro" id="IPR003954">
    <property type="entry name" value="RRM_euk-type"/>
</dbReference>
<keyword evidence="2 3" id="KW-0694">RNA-binding</keyword>
<dbReference type="SMART" id="SM00361">
    <property type="entry name" value="RRM_1"/>
    <property type="match status" value="1"/>
</dbReference>
<dbReference type="InterPro" id="IPR012677">
    <property type="entry name" value="Nucleotide-bd_a/b_plait_sf"/>
</dbReference>
<keyword evidence="1" id="KW-0677">Repeat</keyword>
<feature type="domain" description="RRM" evidence="4">
    <location>
        <begin position="34"/>
        <end position="111"/>
    </location>
</feature>
<evidence type="ECO:0000259" key="4">
    <source>
        <dbReference type="PROSITE" id="PS50102"/>
    </source>
</evidence>
<accession>A0ABQ9VLD0</accession>
<keyword evidence="6" id="KW-1185">Reference proteome</keyword>
<dbReference type="InterPro" id="IPR035979">
    <property type="entry name" value="RBD_domain_sf"/>
</dbReference>
<reference evidence="5 6" key="1">
    <citation type="submission" date="2023-05" db="EMBL/GenBank/DDBJ databases">
        <title>B98-5 Cell Line De Novo Hybrid Assembly: An Optical Mapping Approach.</title>
        <authorList>
            <person name="Kananen K."/>
            <person name="Auerbach J.A."/>
            <person name="Kautto E."/>
            <person name="Blachly J.S."/>
        </authorList>
    </citation>
    <scope>NUCLEOTIDE SEQUENCE [LARGE SCALE GENOMIC DNA]</scope>
    <source>
        <strain evidence="5">B95-8</strain>
        <tissue evidence="5">Cell line</tissue>
    </source>
</reference>
<dbReference type="Pfam" id="PF00076">
    <property type="entry name" value="RRM_1"/>
    <property type="match status" value="1"/>
</dbReference>
<evidence type="ECO:0000256" key="3">
    <source>
        <dbReference type="PROSITE-ProRule" id="PRU00176"/>
    </source>
</evidence>
<gene>
    <name evidence="5" type="ORF">P7K49_009783</name>
</gene>
<evidence type="ECO:0000313" key="6">
    <source>
        <dbReference type="Proteomes" id="UP001266305"/>
    </source>
</evidence>
<evidence type="ECO:0000256" key="2">
    <source>
        <dbReference type="ARBA" id="ARBA00022884"/>
    </source>
</evidence>
<evidence type="ECO:0000256" key="1">
    <source>
        <dbReference type="ARBA" id="ARBA00022737"/>
    </source>
</evidence>
<dbReference type="Proteomes" id="UP001266305">
    <property type="component" value="Unassembled WGS sequence"/>
</dbReference>
<dbReference type="SMART" id="SM00360">
    <property type="entry name" value="RRM"/>
    <property type="match status" value="2"/>
</dbReference>
<organism evidence="5 6">
    <name type="scientific">Saguinus oedipus</name>
    <name type="common">Cotton-top tamarin</name>
    <name type="synonym">Oedipomidas oedipus</name>
    <dbReference type="NCBI Taxonomy" id="9490"/>
    <lineage>
        <taxon>Eukaryota</taxon>
        <taxon>Metazoa</taxon>
        <taxon>Chordata</taxon>
        <taxon>Craniata</taxon>
        <taxon>Vertebrata</taxon>
        <taxon>Euteleostomi</taxon>
        <taxon>Mammalia</taxon>
        <taxon>Eutheria</taxon>
        <taxon>Euarchontoglires</taxon>
        <taxon>Primates</taxon>
        <taxon>Haplorrhini</taxon>
        <taxon>Platyrrhini</taxon>
        <taxon>Cebidae</taxon>
        <taxon>Callitrichinae</taxon>
        <taxon>Saguinus</taxon>
    </lineage>
</organism>
<evidence type="ECO:0000313" key="5">
    <source>
        <dbReference type="EMBL" id="KAK2110037.1"/>
    </source>
</evidence>
<comment type="caution">
    <text evidence="5">The sequence shown here is derived from an EMBL/GenBank/DDBJ whole genome shotgun (WGS) entry which is preliminary data.</text>
</comment>
<proteinExistence type="predicted"/>
<dbReference type="CDD" id="cd12380">
    <property type="entry name" value="RRM3_I_PABPs"/>
    <property type="match status" value="1"/>
</dbReference>
<dbReference type="PROSITE" id="PS50102">
    <property type="entry name" value="RRM"/>
    <property type="match status" value="1"/>
</dbReference>
<dbReference type="InterPro" id="IPR000504">
    <property type="entry name" value="RRM_dom"/>
</dbReference>
<protein>
    <recommendedName>
        <fullName evidence="4">RRM domain-containing protein</fullName>
    </recommendedName>
</protein>
<sequence>MNGMLLNDRKVFVGHFKSRRERAAELGARALEFTNIYVKNLPADVDEQGLQDLFSQFGKMLSVKVMRDNSGRSRGFGFVNFEKHEEAQKAVVHMNGKEMSGRLLYASRAQKRVERQNELKRRFEQMKQDRLSRYQASGKELCLLLPDIRYLESSTWACPGPQPAVGPGTSSWVPSVKWGIAVVRLGPLQVCENCRGIRDVGLQLAGDGHAEGDGEQEAGLVGLPMPLVSVSAPWSLQGSGGLEGKGLSNSFPSLQGVNLYVKNLDDSIDDDKLRKEFSPYGVITSAKKLTRTVCWGESWLMKSSNSGQVILSNLSHPSCKAGAVMPPASGGLYISINGGTRYILPSPLSKRVHATALCHSFLSGPPKEATKAVTEMNGRIVGTKPLYVALAQRKEERKAILTNQYMQRLSTMRTLSNPLLGSFQQPSSYFLPAVPQPPAQAAYYGCGPVTPTQPAPRWTSQPPRPSCE</sequence>
<dbReference type="SUPFAM" id="SSF54928">
    <property type="entry name" value="RNA-binding domain, RBD"/>
    <property type="match status" value="1"/>
</dbReference>